<reference evidence="3" key="1">
    <citation type="journal article" date="2014" name="Int. J. Syst. Evol. Microbiol.">
        <title>Complete genome sequence of Corynebacterium casei LMG S-19264T (=DSM 44701T), isolated from a smear-ripened cheese.</title>
        <authorList>
            <consortium name="US DOE Joint Genome Institute (JGI-PGF)"/>
            <person name="Walter F."/>
            <person name="Albersmeier A."/>
            <person name="Kalinowski J."/>
            <person name="Ruckert C."/>
        </authorList>
    </citation>
    <scope>NUCLEOTIDE SEQUENCE</scope>
    <source>
        <strain evidence="3">CGMCC 4.7299</strain>
    </source>
</reference>
<organism evidence="3 4">
    <name type="scientific">Mangrovihabitans endophyticus</name>
    <dbReference type="NCBI Taxonomy" id="1751298"/>
    <lineage>
        <taxon>Bacteria</taxon>
        <taxon>Bacillati</taxon>
        <taxon>Actinomycetota</taxon>
        <taxon>Actinomycetes</taxon>
        <taxon>Micromonosporales</taxon>
        <taxon>Micromonosporaceae</taxon>
        <taxon>Mangrovihabitans</taxon>
    </lineage>
</organism>
<evidence type="ECO:0000313" key="3">
    <source>
        <dbReference type="EMBL" id="GGK80465.1"/>
    </source>
</evidence>
<feature type="transmembrane region" description="Helical" evidence="2">
    <location>
        <begin position="61"/>
        <end position="78"/>
    </location>
</feature>
<gene>
    <name evidence="3" type="ORF">GCM10012284_12970</name>
</gene>
<keyword evidence="2" id="KW-1133">Transmembrane helix</keyword>
<keyword evidence="4" id="KW-1185">Reference proteome</keyword>
<feature type="region of interest" description="Disordered" evidence="1">
    <location>
        <begin position="158"/>
        <end position="198"/>
    </location>
</feature>
<name>A0A8J3BXG8_9ACTN</name>
<dbReference type="Proteomes" id="UP000656042">
    <property type="component" value="Unassembled WGS sequence"/>
</dbReference>
<keyword evidence="2" id="KW-0812">Transmembrane</keyword>
<evidence type="ECO:0000256" key="1">
    <source>
        <dbReference type="SAM" id="MobiDB-lite"/>
    </source>
</evidence>
<reference evidence="3" key="2">
    <citation type="submission" date="2020-09" db="EMBL/GenBank/DDBJ databases">
        <authorList>
            <person name="Sun Q."/>
            <person name="Zhou Y."/>
        </authorList>
    </citation>
    <scope>NUCLEOTIDE SEQUENCE</scope>
    <source>
        <strain evidence="3">CGMCC 4.7299</strain>
    </source>
</reference>
<evidence type="ECO:0000256" key="2">
    <source>
        <dbReference type="SAM" id="Phobius"/>
    </source>
</evidence>
<protein>
    <submittedName>
        <fullName evidence="3">Uncharacterized protein</fullName>
    </submittedName>
</protein>
<feature type="region of interest" description="Disordered" evidence="1">
    <location>
        <begin position="1"/>
        <end position="24"/>
    </location>
</feature>
<accession>A0A8J3BXG8</accession>
<dbReference type="EMBL" id="BMMX01000003">
    <property type="protein sequence ID" value="GGK80465.1"/>
    <property type="molecule type" value="Genomic_DNA"/>
</dbReference>
<evidence type="ECO:0000313" key="4">
    <source>
        <dbReference type="Proteomes" id="UP000656042"/>
    </source>
</evidence>
<keyword evidence="2" id="KW-0472">Membrane</keyword>
<sequence>MVVPREGTAAPPPAAHDAPVGPGGEASGGGLIRLGYAERAIAPGLSRGDNPGMTAPGNSPLIFALLAAFVACTGYAAGRLHQWHRTLQDRDEAYRDGYDTATRSVFSMAARIMSPRREKAAIRASASVITSTCRPSTEPAKTGKRGGRHLVPDELVEAETYRLPPDRVARAKVRDEEPGEVDDEATTRLHSVPRPRSS</sequence>
<dbReference type="AlphaFoldDB" id="A0A8J3BXG8"/>
<proteinExistence type="predicted"/>
<comment type="caution">
    <text evidence="3">The sequence shown here is derived from an EMBL/GenBank/DDBJ whole genome shotgun (WGS) entry which is preliminary data.</text>
</comment>
<feature type="compositionally biased region" description="Basic and acidic residues" evidence="1">
    <location>
        <begin position="164"/>
        <end position="176"/>
    </location>
</feature>